<protein>
    <submittedName>
        <fullName evidence="1">DUF3445 domain-containing protein</fullName>
    </submittedName>
</protein>
<comment type="caution">
    <text evidence="1">The sequence shown here is derived from an EMBL/GenBank/DDBJ whole genome shotgun (WGS) entry which is preliminary data.</text>
</comment>
<keyword evidence="2" id="KW-1185">Reference proteome</keyword>
<dbReference type="EMBL" id="JBHTFQ010000006">
    <property type="protein sequence ID" value="MFC7705048.1"/>
    <property type="molecule type" value="Genomic_DNA"/>
</dbReference>
<sequence>MDPVFHTRLPVAPWAAPHTRRLPGIQPLDPADWLAVDEAYAGQMALRDVLIAGRAPVHALAPIAEAAAEELLDLVLSHLPALGFSLGDAITRPDGLCVPLDRRAPLLTLGRLCQEDFCILQKEADEHVLTGAILCFPSRWTLAEKFLRPLTAIHVPVPEYDAEIARRVQRLFDGIHPDRPLWRANVLPCADPTLHAPQREAEGRPRPPGPMPYLRSERQCLLRLPRTGAVVFSIHSYLLRMADLPAEARAAIASHYEGAGEPPRDPAAGP</sequence>
<gene>
    <name evidence="1" type="ORF">ACFQXB_12650</name>
</gene>
<evidence type="ECO:0000313" key="1">
    <source>
        <dbReference type="EMBL" id="MFC7705048.1"/>
    </source>
</evidence>
<reference evidence="2" key="1">
    <citation type="journal article" date="2019" name="Int. J. Syst. Evol. Microbiol.">
        <title>The Global Catalogue of Microorganisms (GCM) 10K type strain sequencing project: providing services to taxonomists for standard genome sequencing and annotation.</title>
        <authorList>
            <consortium name="The Broad Institute Genomics Platform"/>
            <consortium name="The Broad Institute Genome Sequencing Center for Infectious Disease"/>
            <person name="Wu L."/>
            <person name="Ma J."/>
        </authorList>
    </citation>
    <scope>NUCLEOTIDE SEQUENCE [LARGE SCALE GENOMIC DNA]</scope>
    <source>
        <strain evidence="2">CGMCC 1.12750</strain>
    </source>
</reference>
<dbReference type="RefSeq" id="WP_377404244.1">
    <property type="nucleotide sequence ID" value="NZ_JBHTFQ010000006.1"/>
</dbReference>
<dbReference type="InterPro" id="IPR021848">
    <property type="entry name" value="HODM_asu-like"/>
</dbReference>
<evidence type="ECO:0000313" key="2">
    <source>
        <dbReference type="Proteomes" id="UP001596516"/>
    </source>
</evidence>
<dbReference type="Pfam" id="PF11927">
    <property type="entry name" value="HODM_asu-like"/>
    <property type="match status" value="1"/>
</dbReference>
<proteinExistence type="predicted"/>
<name>A0ABW2UPV2_9RHOB</name>
<accession>A0ABW2UPV2</accession>
<organism evidence="1 2">
    <name type="scientific">Plastorhodobacter daqingensis</name>
    <dbReference type="NCBI Taxonomy" id="1387281"/>
    <lineage>
        <taxon>Bacteria</taxon>
        <taxon>Pseudomonadati</taxon>
        <taxon>Pseudomonadota</taxon>
        <taxon>Alphaproteobacteria</taxon>
        <taxon>Rhodobacterales</taxon>
        <taxon>Paracoccaceae</taxon>
        <taxon>Plastorhodobacter</taxon>
    </lineage>
</organism>
<dbReference type="Proteomes" id="UP001596516">
    <property type="component" value="Unassembled WGS sequence"/>
</dbReference>